<accession>A0A4U0XFB2</accession>
<dbReference type="Pfam" id="PF22848">
    <property type="entry name" value="ASD1_dom"/>
    <property type="match status" value="1"/>
</dbReference>
<organism evidence="8 9">
    <name type="scientific">Cryomyces minteri</name>
    <dbReference type="NCBI Taxonomy" id="331657"/>
    <lineage>
        <taxon>Eukaryota</taxon>
        <taxon>Fungi</taxon>
        <taxon>Dikarya</taxon>
        <taxon>Ascomycota</taxon>
        <taxon>Pezizomycotina</taxon>
        <taxon>Dothideomycetes</taxon>
        <taxon>Dothideomycetes incertae sedis</taxon>
        <taxon>Cryomyces</taxon>
    </lineage>
</organism>
<dbReference type="SUPFAM" id="SSF51445">
    <property type="entry name" value="(Trans)glycosidases"/>
    <property type="match status" value="1"/>
</dbReference>
<keyword evidence="5" id="KW-0503">Monooxygenase</keyword>
<dbReference type="InterPro" id="IPR055235">
    <property type="entry name" value="ASD1_cat"/>
</dbReference>
<comment type="cofactor">
    <cofactor evidence="6">
        <name>heme</name>
        <dbReference type="ChEBI" id="CHEBI:30413"/>
    </cofactor>
</comment>
<dbReference type="GO" id="GO:0020037">
    <property type="term" value="F:heme binding"/>
    <property type="evidence" value="ECO:0007669"/>
    <property type="project" value="InterPro"/>
</dbReference>
<gene>
    <name evidence="8" type="ORF">B0A49_03586</name>
</gene>
<feature type="domain" description="Alpha-L-arabinofuranosidase 1 catalytic" evidence="7">
    <location>
        <begin position="716"/>
        <end position="747"/>
    </location>
</feature>
<dbReference type="CDD" id="cd11065">
    <property type="entry name" value="CYP64-like"/>
    <property type="match status" value="1"/>
</dbReference>
<dbReference type="PANTHER" id="PTHR46300:SF2">
    <property type="entry name" value="CYTOCHROME P450 MONOOXYGENASE ALNH-RELATED"/>
    <property type="match status" value="1"/>
</dbReference>
<dbReference type="InterPro" id="IPR001128">
    <property type="entry name" value="Cyt_P450"/>
</dbReference>
<evidence type="ECO:0000256" key="5">
    <source>
        <dbReference type="ARBA" id="ARBA00023033"/>
    </source>
</evidence>
<dbReference type="Pfam" id="PF00067">
    <property type="entry name" value="p450"/>
    <property type="match status" value="1"/>
</dbReference>
<dbReference type="InterPro" id="IPR017853">
    <property type="entry name" value="GH"/>
</dbReference>
<dbReference type="OrthoDB" id="1103324at2759"/>
<dbReference type="InterPro" id="IPR036396">
    <property type="entry name" value="Cyt_P450_sf"/>
</dbReference>
<dbReference type="STRING" id="331657.A0A4U0XFB2"/>
<feature type="binding site" description="axial binding residue" evidence="6">
    <location>
        <position position="440"/>
    </location>
    <ligand>
        <name>heme</name>
        <dbReference type="ChEBI" id="CHEBI:30413"/>
    </ligand>
    <ligandPart>
        <name>Fe</name>
        <dbReference type="ChEBI" id="CHEBI:18248"/>
    </ligandPart>
</feature>
<dbReference type="GO" id="GO:0005506">
    <property type="term" value="F:iron ion binding"/>
    <property type="evidence" value="ECO:0007669"/>
    <property type="project" value="InterPro"/>
</dbReference>
<name>A0A4U0XFB2_9PEZI</name>
<dbReference type="Gene3D" id="1.10.630.10">
    <property type="entry name" value="Cytochrome P450"/>
    <property type="match status" value="1"/>
</dbReference>
<dbReference type="InterPro" id="IPR002401">
    <property type="entry name" value="Cyt_P450_E_grp-I"/>
</dbReference>
<keyword evidence="4 6" id="KW-0408">Iron</keyword>
<comment type="similarity">
    <text evidence="1">Belongs to the cytochrome P450 family.</text>
</comment>
<keyword evidence="6" id="KW-0349">Heme</keyword>
<proteinExistence type="inferred from homology"/>
<evidence type="ECO:0000313" key="8">
    <source>
        <dbReference type="EMBL" id="TKA75552.1"/>
    </source>
</evidence>
<feature type="non-terminal residue" evidence="8">
    <location>
        <position position="747"/>
    </location>
</feature>
<sequence>MFFRIVILSISAALIYVVLFVGRRGRYFPHGPPTLPLLGNLHQMPTKRAHLKFTEWAKQYGGMYSLKLGTGTAVVLTDRRLIKQLVDKKSSIYSNRPPSYVGEGIITSGDHLLIMNYGDLWRSFRKIIHQYVMESMVEKEHTRLVNAEAVQMIRDFCVAPEQHMLHPKRFSNSIIMSLLYGVRTPSVETRHMKKLYELMENWSKVMEPGNTPPVDIFPFLHWVPERFLGMWVSRAKNVSKEMNGLYAEYLNLVIKRRKEEGSRKCFMDKVLDQNEKLNFNHHQLYFLGGVMMEGGSDTSSSIIIAFIHAMTKWGEVQKKAQQEIDAVVGDGRSPVWSDYSKLPYVAQTVKESMRWRPVVPLAFPHALAEDDWVDGRFLPKGTTVFINAFGLHHDEQRFPNPDMFDPDHYAGVTALAPELAAAADYESRDHYGYGSGRRLCPGIHLAERNLFLAISKLLWGFSITPGHDASGNANEPDVSNETGYSEGFLVCAHPFAANVTPRSEARRATIMREFKNAEVEDINHSGDGGIYAELIQNRAFQGSAGFPSNLSAWSPVNGAVLSLKNLPMPVSTALPTSMNVASGASSGQVGFSNAGWWGIDIRVQKYTGSFYVKGDYSGVFVASLQSALTNETFGSVEVQSASTSNGWTQHNYTLTPTKNAPNSNNTFSITFDASKGNALDFNLISLFPPTYKNRENGMRADLMEALAALKPVGGVLKTSFLRMPGGNNLEGDHIATRWKWNETIGPL</sequence>
<dbReference type="Gene3D" id="3.20.20.80">
    <property type="entry name" value="Glycosidases"/>
    <property type="match status" value="1"/>
</dbReference>
<dbReference type="GO" id="GO:0004497">
    <property type="term" value="F:monooxygenase activity"/>
    <property type="evidence" value="ECO:0007669"/>
    <property type="project" value="UniProtKB-KW"/>
</dbReference>
<evidence type="ECO:0000256" key="1">
    <source>
        <dbReference type="ARBA" id="ARBA00010617"/>
    </source>
</evidence>
<dbReference type="Proteomes" id="UP000308768">
    <property type="component" value="Unassembled WGS sequence"/>
</dbReference>
<evidence type="ECO:0000256" key="6">
    <source>
        <dbReference type="PIRSR" id="PIRSR602401-1"/>
    </source>
</evidence>
<dbReference type="SUPFAM" id="SSF48264">
    <property type="entry name" value="Cytochrome P450"/>
    <property type="match status" value="1"/>
</dbReference>
<evidence type="ECO:0000259" key="7">
    <source>
        <dbReference type="Pfam" id="PF22848"/>
    </source>
</evidence>
<reference evidence="8 9" key="1">
    <citation type="submission" date="2017-03" db="EMBL/GenBank/DDBJ databases">
        <title>Genomes of endolithic fungi from Antarctica.</title>
        <authorList>
            <person name="Coleine C."/>
            <person name="Masonjones S."/>
            <person name="Stajich J.E."/>
        </authorList>
    </citation>
    <scope>NUCLEOTIDE SEQUENCE [LARGE SCALE GENOMIC DNA]</scope>
    <source>
        <strain evidence="8 9">CCFEE 5187</strain>
    </source>
</reference>
<evidence type="ECO:0000256" key="4">
    <source>
        <dbReference type="ARBA" id="ARBA00023004"/>
    </source>
</evidence>
<keyword evidence="9" id="KW-1185">Reference proteome</keyword>
<evidence type="ECO:0000256" key="2">
    <source>
        <dbReference type="ARBA" id="ARBA00022723"/>
    </source>
</evidence>
<evidence type="ECO:0000313" key="9">
    <source>
        <dbReference type="Proteomes" id="UP000308768"/>
    </source>
</evidence>
<dbReference type="GO" id="GO:0016705">
    <property type="term" value="F:oxidoreductase activity, acting on paired donors, with incorporation or reduction of molecular oxygen"/>
    <property type="evidence" value="ECO:0007669"/>
    <property type="project" value="InterPro"/>
</dbReference>
<dbReference type="InterPro" id="IPR050364">
    <property type="entry name" value="Cytochrome_P450_fung"/>
</dbReference>
<dbReference type="PANTHER" id="PTHR46300">
    <property type="entry name" value="P450, PUTATIVE (EUROFUNG)-RELATED-RELATED"/>
    <property type="match status" value="1"/>
</dbReference>
<protein>
    <recommendedName>
        <fullName evidence="7">Alpha-L-arabinofuranosidase 1 catalytic domain-containing protein</fullName>
    </recommendedName>
</protein>
<keyword evidence="3" id="KW-0560">Oxidoreductase</keyword>
<dbReference type="PRINTS" id="PR00463">
    <property type="entry name" value="EP450I"/>
</dbReference>
<evidence type="ECO:0000256" key="3">
    <source>
        <dbReference type="ARBA" id="ARBA00023002"/>
    </source>
</evidence>
<keyword evidence="2 6" id="KW-0479">Metal-binding</keyword>
<comment type="caution">
    <text evidence="8">The sequence shown here is derived from an EMBL/GenBank/DDBJ whole genome shotgun (WGS) entry which is preliminary data.</text>
</comment>
<dbReference type="AlphaFoldDB" id="A0A4U0XFB2"/>
<dbReference type="Gene3D" id="2.60.120.260">
    <property type="entry name" value="Galactose-binding domain-like"/>
    <property type="match status" value="1"/>
</dbReference>
<dbReference type="EMBL" id="NAJN01000285">
    <property type="protein sequence ID" value="TKA75552.1"/>
    <property type="molecule type" value="Genomic_DNA"/>
</dbReference>